<dbReference type="InterPro" id="IPR000719">
    <property type="entry name" value="Prot_kinase_dom"/>
</dbReference>
<dbReference type="OrthoDB" id="5800476at2759"/>
<feature type="domain" description="Protein kinase" evidence="1">
    <location>
        <begin position="8"/>
        <end position="274"/>
    </location>
</feature>
<evidence type="ECO:0000259" key="1">
    <source>
        <dbReference type="PROSITE" id="PS50011"/>
    </source>
</evidence>
<evidence type="ECO:0000313" key="3">
    <source>
        <dbReference type="Proteomes" id="UP000799766"/>
    </source>
</evidence>
<dbReference type="CDD" id="cd14016">
    <property type="entry name" value="STKc_CK1"/>
    <property type="match status" value="1"/>
</dbReference>
<protein>
    <submittedName>
        <fullName evidence="2">Kinase-like domain-containing protein</fullName>
    </submittedName>
</protein>
<dbReference type="AlphaFoldDB" id="A0A6A6NRM7"/>
<keyword evidence="2" id="KW-0808">Transferase</keyword>
<dbReference type="GO" id="GO:0004672">
    <property type="term" value="F:protein kinase activity"/>
    <property type="evidence" value="ECO:0007669"/>
    <property type="project" value="InterPro"/>
</dbReference>
<evidence type="ECO:0000313" key="2">
    <source>
        <dbReference type="EMBL" id="KAF2454369.1"/>
    </source>
</evidence>
<dbReference type="GO" id="GO:0005524">
    <property type="term" value="F:ATP binding"/>
    <property type="evidence" value="ECO:0007669"/>
    <property type="project" value="InterPro"/>
</dbReference>
<keyword evidence="3" id="KW-1185">Reference proteome</keyword>
<dbReference type="Gene3D" id="1.10.510.10">
    <property type="entry name" value="Transferase(Phosphotransferase) domain 1"/>
    <property type="match status" value="1"/>
</dbReference>
<gene>
    <name evidence="2" type="ORF">BDY21DRAFT_400378</name>
</gene>
<name>A0A6A6NRM7_9PEZI</name>
<dbReference type="PANTHER" id="PTHR11909">
    <property type="entry name" value="CASEIN KINASE-RELATED"/>
    <property type="match status" value="1"/>
</dbReference>
<sequence length="316" mass="35587">MSSQDALFGTLKIGSGGSCGAVYRGVDTQSQMRVAIKVEEVSRVSDARSLLKNEIKVYNNLIGCEGFPHVYWSGESDNYRVLVFELLGPTLYDMLRQCGGTFSLKTILMLADQLICRLQQMHAKGHVHQDVKPENILIGTGENRNTIYLSDMGLAARRPTKEPGSPPFRIYHSLTGTTRFASISAHKYIEQTPRDDLECLGYTLVYCIKGCLPWQNIHGRTDKLREAKIYGAKKSFGVQGLCEGLPEEFQHYFHKLEALKFNEEPDYNGLRGLFAGLSEKADFRADQAWDWENLSSHDVTTNRRSGGRRRRRAGQA</sequence>
<keyword evidence="2" id="KW-0418">Kinase</keyword>
<accession>A0A6A6NRM7</accession>
<dbReference type="SUPFAM" id="SSF56112">
    <property type="entry name" value="Protein kinase-like (PK-like)"/>
    <property type="match status" value="1"/>
</dbReference>
<dbReference type="InterPro" id="IPR050235">
    <property type="entry name" value="CK1_Ser-Thr_kinase"/>
</dbReference>
<dbReference type="SMART" id="SM00220">
    <property type="entry name" value="S_TKc"/>
    <property type="match status" value="1"/>
</dbReference>
<proteinExistence type="predicted"/>
<organism evidence="2 3">
    <name type="scientific">Lineolata rhizophorae</name>
    <dbReference type="NCBI Taxonomy" id="578093"/>
    <lineage>
        <taxon>Eukaryota</taxon>
        <taxon>Fungi</taxon>
        <taxon>Dikarya</taxon>
        <taxon>Ascomycota</taxon>
        <taxon>Pezizomycotina</taxon>
        <taxon>Dothideomycetes</taxon>
        <taxon>Dothideomycetes incertae sedis</taxon>
        <taxon>Lineolatales</taxon>
        <taxon>Lineolataceae</taxon>
        <taxon>Lineolata</taxon>
    </lineage>
</organism>
<dbReference type="InterPro" id="IPR011009">
    <property type="entry name" value="Kinase-like_dom_sf"/>
</dbReference>
<dbReference type="Pfam" id="PF00069">
    <property type="entry name" value="Pkinase"/>
    <property type="match status" value="1"/>
</dbReference>
<reference evidence="2" key="1">
    <citation type="journal article" date="2020" name="Stud. Mycol.">
        <title>101 Dothideomycetes genomes: a test case for predicting lifestyles and emergence of pathogens.</title>
        <authorList>
            <person name="Haridas S."/>
            <person name="Albert R."/>
            <person name="Binder M."/>
            <person name="Bloem J."/>
            <person name="Labutti K."/>
            <person name="Salamov A."/>
            <person name="Andreopoulos B."/>
            <person name="Baker S."/>
            <person name="Barry K."/>
            <person name="Bills G."/>
            <person name="Bluhm B."/>
            <person name="Cannon C."/>
            <person name="Castanera R."/>
            <person name="Culley D."/>
            <person name="Daum C."/>
            <person name="Ezra D."/>
            <person name="Gonzalez J."/>
            <person name="Henrissat B."/>
            <person name="Kuo A."/>
            <person name="Liang C."/>
            <person name="Lipzen A."/>
            <person name="Lutzoni F."/>
            <person name="Magnuson J."/>
            <person name="Mondo S."/>
            <person name="Nolan M."/>
            <person name="Ohm R."/>
            <person name="Pangilinan J."/>
            <person name="Park H.-J."/>
            <person name="Ramirez L."/>
            <person name="Alfaro M."/>
            <person name="Sun H."/>
            <person name="Tritt A."/>
            <person name="Yoshinaga Y."/>
            <person name="Zwiers L.-H."/>
            <person name="Turgeon B."/>
            <person name="Goodwin S."/>
            <person name="Spatafora J."/>
            <person name="Crous P."/>
            <person name="Grigoriev I."/>
        </authorList>
    </citation>
    <scope>NUCLEOTIDE SEQUENCE</scope>
    <source>
        <strain evidence="2">ATCC 16933</strain>
    </source>
</reference>
<dbReference type="PROSITE" id="PS50011">
    <property type="entry name" value="PROTEIN_KINASE_DOM"/>
    <property type="match status" value="1"/>
</dbReference>
<dbReference type="Proteomes" id="UP000799766">
    <property type="component" value="Unassembled WGS sequence"/>
</dbReference>
<dbReference type="EMBL" id="MU001692">
    <property type="protein sequence ID" value="KAF2454369.1"/>
    <property type="molecule type" value="Genomic_DNA"/>
</dbReference>